<dbReference type="PANTHER" id="PTHR42085:SF2">
    <property type="entry name" value="F-BOX DOMAIN-CONTAINING PROTEIN"/>
    <property type="match status" value="1"/>
</dbReference>
<gene>
    <name evidence="2" type="ORF">EJ08DRAFT_699192</name>
</gene>
<reference evidence="2" key="1">
    <citation type="journal article" date="2020" name="Stud. Mycol.">
        <title>101 Dothideomycetes genomes: a test case for predicting lifestyles and emergence of pathogens.</title>
        <authorList>
            <person name="Haridas S."/>
            <person name="Albert R."/>
            <person name="Binder M."/>
            <person name="Bloem J."/>
            <person name="Labutti K."/>
            <person name="Salamov A."/>
            <person name="Andreopoulos B."/>
            <person name="Baker S."/>
            <person name="Barry K."/>
            <person name="Bills G."/>
            <person name="Bluhm B."/>
            <person name="Cannon C."/>
            <person name="Castanera R."/>
            <person name="Culley D."/>
            <person name="Daum C."/>
            <person name="Ezra D."/>
            <person name="Gonzalez J."/>
            <person name="Henrissat B."/>
            <person name="Kuo A."/>
            <person name="Liang C."/>
            <person name="Lipzen A."/>
            <person name="Lutzoni F."/>
            <person name="Magnuson J."/>
            <person name="Mondo S."/>
            <person name="Nolan M."/>
            <person name="Ohm R."/>
            <person name="Pangilinan J."/>
            <person name="Park H.-J."/>
            <person name="Ramirez L."/>
            <person name="Alfaro M."/>
            <person name="Sun H."/>
            <person name="Tritt A."/>
            <person name="Yoshinaga Y."/>
            <person name="Zwiers L.-H."/>
            <person name="Turgeon B."/>
            <person name="Goodwin S."/>
            <person name="Spatafora J."/>
            <person name="Crous P."/>
            <person name="Grigoriev I."/>
        </authorList>
    </citation>
    <scope>NUCLEOTIDE SEQUENCE</scope>
    <source>
        <strain evidence="2">CBS 130266</strain>
    </source>
</reference>
<feature type="compositionally biased region" description="Basic and acidic residues" evidence="1">
    <location>
        <begin position="30"/>
        <end position="43"/>
    </location>
</feature>
<comment type="caution">
    <text evidence="2">The sequence shown here is derived from an EMBL/GenBank/DDBJ whole genome shotgun (WGS) entry which is preliminary data.</text>
</comment>
<dbReference type="PANTHER" id="PTHR42085">
    <property type="entry name" value="F-BOX DOMAIN-CONTAINING PROTEIN"/>
    <property type="match status" value="1"/>
</dbReference>
<feature type="region of interest" description="Disordered" evidence="1">
    <location>
        <begin position="14"/>
        <end position="52"/>
    </location>
</feature>
<sequence length="287" mass="33650">MAIWPFNQKRKLEITIDDSGDNEPPPMKQRRLEPIAEYPKKTELPPPKQHKTQPCPFLTLPGELRNMVYKNVFANLPDYTRPSDFKDSMPVFWINKQIRAEAQDQFYKKIFTFSNLGHWCQFLLAPLYLGHPSRGKAQLQVSEAFWFDFDRLNVRLQIPQFFRVYVSALRLVLDRHTTYDSCQVAHRITTKEEIARENAFVEVDYFSRAVATEVTGVDSKGASYTFKVMEVIPPLDLEFWPAVHEYNDRTIQIEGQLKKLEWANWGRTGRWADVKFVGVASIHRFME</sequence>
<dbReference type="EMBL" id="MU007055">
    <property type="protein sequence ID" value="KAF2428330.1"/>
    <property type="molecule type" value="Genomic_DNA"/>
</dbReference>
<evidence type="ECO:0000256" key="1">
    <source>
        <dbReference type="SAM" id="MobiDB-lite"/>
    </source>
</evidence>
<protein>
    <submittedName>
        <fullName evidence="2">Uncharacterized protein</fullName>
    </submittedName>
</protein>
<evidence type="ECO:0000313" key="2">
    <source>
        <dbReference type="EMBL" id="KAF2428330.1"/>
    </source>
</evidence>
<dbReference type="OrthoDB" id="62952at2759"/>
<keyword evidence="3" id="KW-1185">Reference proteome</keyword>
<evidence type="ECO:0000313" key="3">
    <source>
        <dbReference type="Proteomes" id="UP000800235"/>
    </source>
</evidence>
<organism evidence="2 3">
    <name type="scientific">Tothia fuscella</name>
    <dbReference type="NCBI Taxonomy" id="1048955"/>
    <lineage>
        <taxon>Eukaryota</taxon>
        <taxon>Fungi</taxon>
        <taxon>Dikarya</taxon>
        <taxon>Ascomycota</taxon>
        <taxon>Pezizomycotina</taxon>
        <taxon>Dothideomycetes</taxon>
        <taxon>Pleosporomycetidae</taxon>
        <taxon>Venturiales</taxon>
        <taxon>Cylindrosympodiaceae</taxon>
        <taxon>Tothia</taxon>
    </lineage>
</organism>
<accession>A0A9P4TX71</accession>
<name>A0A9P4TX71_9PEZI</name>
<dbReference type="InterPro" id="IPR038883">
    <property type="entry name" value="AN11006-like"/>
</dbReference>
<dbReference type="Proteomes" id="UP000800235">
    <property type="component" value="Unassembled WGS sequence"/>
</dbReference>
<proteinExistence type="predicted"/>
<dbReference type="AlphaFoldDB" id="A0A9P4TX71"/>